<comment type="caution">
    <text evidence="2">The sequence shown here is derived from an EMBL/GenBank/DDBJ whole genome shotgun (WGS) entry which is preliminary data.</text>
</comment>
<evidence type="ECO:0008006" key="4">
    <source>
        <dbReference type="Google" id="ProtNLM"/>
    </source>
</evidence>
<reference evidence="2 3" key="1">
    <citation type="submission" date="2018-08" db="EMBL/GenBank/DDBJ databases">
        <title>A genome reference for cultivated species of the human gut microbiota.</title>
        <authorList>
            <person name="Zou Y."/>
            <person name="Xue W."/>
            <person name="Luo G."/>
        </authorList>
    </citation>
    <scope>NUCLEOTIDE SEQUENCE [LARGE SCALE GENOMIC DNA]</scope>
    <source>
        <strain evidence="2 3">AF14-18</strain>
    </source>
</reference>
<feature type="transmembrane region" description="Helical" evidence="1">
    <location>
        <begin position="161"/>
        <end position="181"/>
    </location>
</feature>
<dbReference type="InterPro" id="IPR004676">
    <property type="entry name" value="Cd-R_transporter"/>
</dbReference>
<feature type="transmembrane region" description="Helical" evidence="1">
    <location>
        <begin position="38"/>
        <end position="61"/>
    </location>
</feature>
<accession>A0A412ZBY5</accession>
<evidence type="ECO:0000313" key="3">
    <source>
        <dbReference type="Proteomes" id="UP000284543"/>
    </source>
</evidence>
<feature type="transmembrane region" description="Helical" evidence="1">
    <location>
        <begin position="67"/>
        <end position="85"/>
    </location>
</feature>
<protein>
    <recommendedName>
        <fullName evidence="4">Cadmium resistance transporter</fullName>
    </recommendedName>
</protein>
<evidence type="ECO:0000256" key="1">
    <source>
        <dbReference type="SAM" id="Phobius"/>
    </source>
</evidence>
<keyword evidence="1" id="KW-1133">Transmembrane helix</keyword>
<organism evidence="2 3">
    <name type="scientific">Enterocloster bolteae</name>
    <dbReference type="NCBI Taxonomy" id="208479"/>
    <lineage>
        <taxon>Bacteria</taxon>
        <taxon>Bacillati</taxon>
        <taxon>Bacillota</taxon>
        <taxon>Clostridia</taxon>
        <taxon>Lachnospirales</taxon>
        <taxon>Lachnospiraceae</taxon>
        <taxon>Enterocloster</taxon>
    </lineage>
</organism>
<keyword evidence="1" id="KW-0472">Membrane</keyword>
<sequence length="222" mass="24462">MSSIVTTSIVSFISTNIDNIFVMMVLYARVDETFKKKYVVIGQYLAIGILTAISLSAAFGLNFVPQKYVGLLGFIPIALGVKEWISYKRPAQNKSNRKEFPLETEKTEAAHPNKLQNILRNVTSMASKIVKPEILSVALVGVANGADNIGVYIPLFTGYSSIQVIITIIVFVLMMAVWCFLGEKITDLPKIKAIIQTYKYFAVPAVFVGLGIYIIIKSGLIT</sequence>
<dbReference type="AlphaFoldDB" id="A0A412ZBY5"/>
<name>A0A412ZBY5_9FIRM</name>
<dbReference type="Proteomes" id="UP000284543">
    <property type="component" value="Unassembled WGS sequence"/>
</dbReference>
<keyword evidence="1" id="KW-0812">Transmembrane</keyword>
<gene>
    <name evidence="2" type="ORF">DWW02_08040</name>
</gene>
<dbReference type="RefSeq" id="WP_118018179.1">
    <property type="nucleotide sequence ID" value="NZ_CAUHGS010000002.1"/>
</dbReference>
<evidence type="ECO:0000313" key="2">
    <source>
        <dbReference type="EMBL" id="RGV77600.1"/>
    </source>
</evidence>
<feature type="transmembrane region" description="Helical" evidence="1">
    <location>
        <begin position="201"/>
        <end position="221"/>
    </location>
</feature>
<feature type="transmembrane region" description="Helical" evidence="1">
    <location>
        <begin position="6"/>
        <end position="26"/>
    </location>
</feature>
<dbReference type="EMBL" id="QRZM01000002">
    <property type="protein sequence ID" value="RGV77600.1"/>
    <property type="molecule type" value="Genomic_DNA"/>
</dbReference>
<dbReference type="Pfam" id="PF03596">
    <property type="entry name" value="Cad"/>
    <property type="match status" value="2"/>
</dbReference>
<feature type="transmembrane region" description="Helical" evidence="1">
    <location>
        <begin position="134"/>
        <end position="155"/>
    </location>
</feature>
<proteinExistence type="predicted"/>